<organism evidence="3 4">
    <name type="scientific">Raoultibacter timonensis</name>
    <dbReference type="NCBI Taxonomy" id="1907662"/>
    <lineage>
        <taxon>Bacteria</taxon>
        <taxon>Bacillati</taxon>
        <taxon>Actinomycetota</taxon>
        <taxon>Coriobacteriia</taxon>
        <taxon>Eggerthellales</taxon>
        <taxon>Eggerthellaceae</taxon>
        <taxon>Raoultibacter</taxon>
    </lineage>
</organism>
<feature type="compositionally biased region" description="Low complexity" evidence="1">
    <location>
        <begin position="294"/>
        <end position="321"/>
    </location>
</feature>
<gene>
    <name evidence="3" type="ORF">CE91St30_25040</name>
</gene>
<evidence type="ECO:0000256" key="2">
    <source>
        <dbReference type="SAM" id="Phobius"/>
    </source>
</evidence>
<protein>
    <recommendedName>
        <fullName evidence="5">DUF4013 domain-containing protein</fullName>
    </recommendedName>
</protein>
<keyword evidence="2" id="KW-1133">Transmembrane helix</keyword>
<keyword evidence="2" id="KW-0472">Membrane</keyword>
<dbReference type="Proteomes" id="UP001320544">
    <property type="component" value="Chromosome"/>
</dbReference>
<evidence type="ECO:0000313" key="4">
    <source>
        <dbReference type="Proteomes" id="UP001320544"/>
    </source>
</evidence>
<feature type="transmembrane region" description="Helical" evidence="2">
    <location>
        <begin position="228"/>
        <end position="261"/>
    </location>
</feature>
<feature type="transmembrane region" description="Helical" evidence="2">
    <location>
        <begin position="76"/>
        <end position="99"/>
    </location>
</feature>
<feature type="region of interest" description="Disordered" evidence="1">
    <location>
        <begin position="294"/>
        <end position="384"/>
    </location>
</feature>
<sequence>MQAGYFKTAWSDVKNSGGWFGKILLLSLVAFIPVFGAIAIAGYLYGWARDIAWGIHGPMPKRIFGNEDGKLYSRGFFVLVIGFVFALLPWAIELVWAFVMGFGSLTFGYSYGGYSGGTFLFGGLMTLVFTALTVATAFAAMLFQWVGSMRMSIYGRLSAGFQFSKMWAMIRHDFGGLMRIFGMCILLSVIVSVVISVLFTIVIFVTVLIGIAATGGNLRADHFDGTVIGWIIAFGGLAIVGSLLVGYITIAASMFIATLVVRALGYWTRQFDVPAWRGQDDPMPFELHAAAARQAQPPYQHPGQPMGSQGYGQPYPPQGQSAGMYGQPVGQCGQAPQQHGYGRPDACPYPQGSPSASSGFAPAPGQGGATPASPDKPEGSDFSQ</sequence>
<dbReference type="Pfam" id="PF13197">
    <property type="entry name" value="DUF4013"/>
    <property type="match status" value="1"/>
</dbReference>
<feature type="compositionally biased region" description="Low complexity" evidence="1">
    <location>
        <begin position="352"/>
        <end position="373"/>
    </location>
</feature>
<feature type="transmembrane region" description="Helical" evidence="2">
    <location>
        <begin position="23"/>
        <end position="45"/>
    </location>
</feature>
<keyword evidence="4" id="KW-1185">Reference proteome</keyword>
<dbReference type="InterPro" id="IPR025098">
    <property type="entry name" value="DUF4013"/>
</dbReference>
<accession>A0ABN6MKH2</accession>
<evidence type="ECO:0000256" key="1">
    <source>
        <dbReference type="SAM" id="MobiDB-lite"/>
    </source>
</evidence>
<reference evidence="3 4" key="1">
    <citation type="submission" date="2022-01" db="EMBL/GenBank/DDBJ databases">
        <title>Novel bile acid biosynthetic pathways are enriched in the microbiome of centenarians.</title>
        <authorList>
            <person name="Sato Y."/>
            <person name="Atarashi K."/>
            <person name="Plichta R.D."/>
            <person name="Arai Y."/>
            <person name="Sasajima S."/>
            <person name="Kearney M.S."/>
            <person name="Suda W."/>
            <person name="Takeshita K."/>
            <person name="Sasaki T."/>
            <person name="Okamoto S."/>
            <person name="Skelly N.A."/>
            <person name="Okamura Y."/>
            <person name="Vlamakis H."/>
            <person name="Li Y."/>
            <person name="Tanoue T."/>
            <person name="Takei H."/>
            <person name="Nittono H."/>
            <person name="Narushima S."/>
            <person name="Irie J."/>
            <person name="Itoh H."/>
            <person name="Moriya K."/>
            <person name="Sugiura Y."/>
            <person name="Suematsu M."/>
            <person name="Moritoki N."/>
            <person name="Shibata S."/>
            <person name="Littman R.D."/>
            <person name="Fischbach A.M."/>
            <person name="Uwamino Y."/>
            <person name="Inoue T."/>
            <person name="Honda A."/>
            <person name="Hattori M."/>
            <person name="Murai T."/>
            <person name="Xavier J.R."/>
            <person name="Hirose N."/>
            <person name="Honda K."/>
        </authorList>
    </citation>
    <scope>NUCLEOTIDE SEQUENCE [LARGE SCALE GENOMIC DNA]</scope>
    <source>
        <strain evidence="3 4">CE91-St30</strain>
    </source>
</reference>
<dbReference type="RefSeq" id="WP_244386325.1">
    <property type="nucleotide sequence ID" value="NZ_AP025564.1"/>
</dbReference>
<dbReference type="EMBL" id="AP025564">
    <property type="protein sequence ID" value="BDE97171.1"/>
    <property type="molecule type" value="Genomic_DNA"/>
</dbReference>
<keyword evidence="2" id="KW-0812">Transmembrane</keyword>
<feature type="transmembrane region" description="Helical" evidence="2">
    <location>
        <begin position="180"/>
        <end position="213"/>
    </location>
</feature>
<proteinExistence type="predicted"/>
<name>A0ABN6MKH2_9ACTN</name>
<feature type="compositionally biased region" description="Basic and acidic residues" evidence="1">
    <location>
        <begin position="375"/>
        <end position="384"/>
    </location>
</feature>
<feature type="transmembrane region" description="Helical" evidence="2">
    <location>
        <begin position="119"/>
        <end position="143"/>
    </location>
</feature>
<evidence type="ECO:0008006" key="5">
    <source>
        <dbReference type="Google" id="ProtNLM"/>
    </source>
</evidence>
<evidence type="ECO:0000313" key="3">
    <source>
        <dbReference type="EMBL" id="BDE97171.1"/>
    </source>
</evidence>